<dbReference type="SUPFAM" id="SSF53649">
    <property type="entry name" value="Alkaline phosphatase-like"/>
    <property type="match status" value="1"/>
</dbReference>
<evidence type="ECO:0000313" key="3">
    <source>
        <dbReference type="EMBL" id="PYI52916.1"/>
    </source>
</evidence>
<dbReference type="OrthoDB" id="3199331at2"/>
<evidence type="ECO:0008006" key="5">
    <source>
        <dbReference type="Google" id="ProtNLM"/>
    </source>
</evidence>
<reference evidence="3 4" key="1">
    <citation type="submission" date="2018-05" db="EMBL/GenBank/DDBJ databases">
        <title>Paenibacillus flagellatus sp. nov., isolated from selenium mineral soil.</title>
        <authorList>
            <person name="Dai X."/>
        </authorList>
    </citation>
    <scope>NUCLEOTIDE SEQUENCE [LARGE SCALE GENOMIC DNA]</scope>
    <source>
        <strain evidence="3 4">DXL2</strain>
    </source>
</reference>
<feature type="transmembrane region" description="Helical" evidence="2">
    <location>
        <begin position="720"/>
        <end position="745"/>
    </location>
</feature>
<feature type="transmembrane region" description="Helical" evidence="2">
    <location>
        <begin position="629"/>
        <end position="649"/>
    </location>
</feature>
<dbReference type="RefSeq" id="WP_110841465.1">
    <property type="nucleotide sequence ID" value="NZ_QJVJ01000008.1"/>
</dbReference>
<evidence type="ECO:0000256" key="2">
    <source>
        <dbReference type="SAM" id="Phobius"/>
    </source>
</evidence>
<name>A0A2V5KUB8_9BACL</name>
<keyword evidence="2" id="KW-0812">Transmembrane</keyword>
<feature type="transmembrane region" description="Helical" evidence="2">
    <location>
        <begin position="409"/>
        <end position="432"/>
    </location>
</feature>
<feature type="compositionally biased region" description="Pro residues" evidence="1">
    <location>
        <begin position="577"/>
        <end position="587"/>
    </location>
</feature>
<dbReference type="EMBL" id="QJVJ01000008">
    <property type="protein sequence ID" value="PYI52916.1"/>
    <property type="molecule type" value="Genomic_DNA"/>
</dbReference>
<gene>
    <name evidence="3" type="ORF">DLM86_18085</name>
</gene>
<comment type="caution">
    <text evidence="3">The sequence shown here is derived from an EMBL/GenBank/DDBJ whole genome shotgun (WGS) entry which is preliminary data.</text>
</comment>
<proteinExistence type="predicted"/>
<organism evidence="3 4">
    <name type="scientific">Paenibacillus flagellatus</name>
    <dbReference type="NCBI Taxonomy" id="2211139"/>
    <lineage>
        <taxon>Bacteria</taxon>
        <taxon>Bacillati</taxon>
        <taxon>Bacillota</taxon>
        <taxon>Bacilli</taxon>
        <taxon>Bacillales</taxon>
        <taxon>Paenibacillaceae</taxon>
        <taxon>Paenibacillus</taxon>
    </lineage>
</organism>
<feature type="region of interest" description="Disordered" evidence="1">
    <location>
        <begin position="566"/>
        <end position="590"/>
    </location>
</feature>
<evidence type="ECO:0000256" key="1">
    <source>
        <dbReference type="SAM" id="MobiDB-lite"/>
    </source>
</evidence>
<feature type="compositionally biased region" description="Low complexity" evidence="1">
    <location>
        <begin position="566"/>
        <end position="575"/>
    </location>
</feature>
<feature type="transmembrane region" description="Helical" evidence="2">
    <location>
        <begin position="661"/>
        <end position="679"/>
    </location>
</feature>
<dbReference type="AlphaFoldDB" id="A0A2V5KUB8"/>
<dbReference type="Proteomes" id="UP000247476">
    <property type="component" value="Unassembled WGS sequence"/>
</dbReference>
<feature type="transmembrane region" description="Helical" evidence="2">
    <location>
        <begin position="444"/>
        <end position="462"/>
    </location>
</feature>
<accession>A0A2V5KUB8</accession>
<feature type="transmembrane region" description="Helical" evidence="2">
    <location>
        <begin position="605"/>
        <end position="623"/>
    </location>
</feature>
<feature type="transmembrane region" description="Helical" evidence="2">
    <location>
        <begin position="533"/>
        <end position="556"/>
    </location>
</feature>
<feature type="transmembrane region" description="Helical" evidence="2">
    <location>
        <begin position="782"/>
        <end position="801"/>
    </location>
</feature>
<keyword evidence="2" id="KW-1133">Transmembrane helix</keyword>
<feature type="transmembrane region" description="Helical" evidence="2">
    <location>
        <begin position="493"/>
        <end position="513"/>
    </location>
</feature>
<evidence type="ECO:0000313" key="4">
    <source>
        <dbReference type="Proteomes" id="UP000247476"/>
    </source>
</evidence>
<protein>
    <recommendedName>
        <fullName evidence="5">Alkaline phosphatase</fullName>
    </recommendedName>
</protein>
<dbReference type="InterPro" id="IPR017850">
    <property type="entry name" value="Alkaline_phosphatase_core_sf"/>
</dbReference>
<sequence length="810" mass="84826">MKFSKRAALLRRIVCLGVAIGIAAVGLANVCSSDPGEYALTTQNRSKRSNASEGRVTIVSVPGWSFLDWSEETLDVMPHLRRLLREGAIGAMNVRTPEKGLEDGYVTLGAGAPAISGSDYVARDAGETDGKTGVSAADLYRNRTGREPGGADVLVPDIAAIARRNANRAFRAQPGLLGERLRQAGIAAGVYGNSDTADDRKRFAPLMLMDAEGRVPRGRVGDGLLIADPSKPSAVKTNIGDMIRSWEEAVASGTSVVLLEWGDLYRLQTEKPRYEASQAERMKRRTLGELDELLGMLLERRRGEDALWLLSPYAGSEAASRKMPLAPIVYTGPATAGGGGGLLLSPSTRRDGIVTASDFAPTLLDAFGIPAPDEMIGRPLAVESRADAWEYLRRELGTIREVYRIRPRILIPFVSAEAFALLVALLAVWGGWHRRALRWIEAPLLALLAAPAALLAVGWLNAVRPLPGEGQALLFVAGAALIAAIFSYDRSALAAAGLLSGATALALLADGAFGGEGMKRSALGYDPIIGARYYGMGNEYMGVLVGAATFALAAALERARRPARAAAGGAPADGGAPPGPAPEPAAGPPLSRVAAYGRRRRSSRLAAALAAAAFVAAALYLAAPRLGTNAGGAVTAAVAFGLAWLRSFAPGAFRGRGPARLALLSAALVAAAFGALWLLNAAVPAGSAGTSHIGRAMSLLAGGRSDLIAAMIVRKLQMNLHLIGVSAWTKVLAAGLLVMAFAVVRPRGVFRRWEKRYPHYMSGFIAIAVGAVAALAFNDSGIVAAATMIVYAAVPMLLLRIQEDSSSHCS</sequence>
<feature type="transmembrane region" description="Helical" evidence="2">
    <location>
        <begin position="468"/>
        <end position="486"/>
    </location>
</feature>
<feature type="transmembrane region" description="Helical" evidence="2">
    <location>
        <begin position="757"/>
        <end position="776"/>
    </location>
</feature>
<keyword evidence="2" id="KW-0472">Membrane</keyword>
<keyword evidence="4" id="KW-1185">Reference proteome</keyword>